<dbReference type="Proteomes" id="UP001152888">
    <property type="component" value="Unassembled WGS sequence"/>
</dbReference>
<name>A0A9P0LG44_ACAOB</name>
<accession>A0A9P0LG44</accession>
<evidence type="ECO:0000313" key="1">
    <source>
        <dbReference type="EMBL" id="CAH1993874.1"/>
    </source>
</evidence>
<dbReference type="EMBL" id="CAKOFQ010007186">
    <property type="protein sequence ID" value="CAH1993874.1"/>
    <property type="molecule type" value="Genomic_DNA"/>
</dbReference>
<proteinExistence type="predicted"/>
<organism evidence="1 2">
    <name type="scientific">Acanthoscelides obtectus</name>
    <name type="common">Bean weevil</name>
    <name type="synonym">Bruchus obtectus</name>
    <dbReference type="NCBI Taxonomy" id="200917"/>
    <lineage>
        <taxon>Eukaryota</taxon>
        <taxon>Metazoa</taxon>
        <taxon>Ecdysozoa</taxon>
        <taxon>Arthropoda</taxon>
        <taxon>Hexapoda</taxon>
        <taxon>Insecta</taxon>
        <taxon>Pterygota</taxon>
        <taxon>Neoptera</taxon>
        <taxon>Endopterygota</taxon>
        <taxon>Coleoptera</taxon>
        <taxon>Polyphaga</taxon>
        <taxon>Cucujiformia</taxon>
        <taxon>Chrysomeloidea</taxon>
        <taxon>Chrysomelidae</taxon>
        <taxon>Bruchinae</taxon>
        <taxon>Bruchini</taxon>
        <taxon>Acanthoscelides</taxon>
    </lineage>
</organism>
<comment type="caution">
    <text evidence="1">The sequence shown here is derived from an EMBL/GenBank/DDBJ whole genome shotgun (WGS) entry which is preliminary data.</text>
</comment>
<keyword evidence="2" id="KW-1185">Reference proteome</keyword>
<dbReference type="OrthoDB" id="6782277at2759"/>
<gene>
    <name evidence="1" type="ORF">ACAOBT_LOCUS21786</name>
</gene>
<dbReference type="AlphaFoldDB" id="A0A9P0LG44"/>
<sequence length="70" mass="8187">MSNTFTLTGYTSKLSANFYPPIELDIKCGLWSGVDRLLFIQHEIISMNVTYKERYKYKVDEMFSLKALIL</sequence>
<reference evidence="1" key="1">
    <citation type="submission" date="2022-03" db="EMBL/GenBank/DDBJ databases">
        <authorList>
            <person name="Sayadi A."/>
        </authorList>
    </citation>
    <scope>NUCLEOTIDE SEQUENCE</scope>
</reference>
<evidence type="ECO:0000313" key="2">
    <source>
        <dbReference type="Proteomes" id="UP001152888"/>
    </source>
</evidence>
<protein>
    <submittedName>
        <fullName evidence="1">Uncharacterized protein</fullName>
    </submittedName>
</protein>